<dbReference type="RefSeq" id="XP_045099978.1">
    <property type="nucleotide sequence ID" value="XM_045239139.1"/>
</dbReference>
<evidence type="ECO:0000313" key="2">
    <source>
        <dbReference type="Proteomes" id="UP000008549"/>
    </source>
</evidence>
<sequence>MPRMRPQTPQRPLRKN</sequence>
<evidence type="ECO:0000313" key="1">
    <source>
        <dbReference type="EMBL" id="CAS00419.1"/>
    </source>
</evidence>
<dbReference type="KEGG" id="cbr:CBG_27528"/>
<gene>
    <name evidence="1" type="ORF">CBG27528</name>
    <name evidence="1" type="ORF">CBG_27528</name>
</gene>
<dbReference type="InParanoid" id="B6IKI9"/>
<keyword evidence="2" id="KW-1185">Reference proteome</keyword>
<protein>
    <submittedName>
        <fullName evidence="1">Protein CBG27528</fullName>
    </submittedName>
</protein>
<dbReference type="Proteomes" id="UP000008549">
    <property type="component" value="Unassembled WGS sequence"/>
</dbReference>
<dbReference type="CTD" id="68918979"/>
<accession>B6IKI9</accession>
<reference evidence="1 2" key="2">
    <citation type="journal article" date="2011" name="PLoS Genet.">
        <title>Caenorhabditis briggsae recombinant inbred line genotypes reveal inter-strain incompatibility and the evolution of recombination.</title>
        <authorList>
            <person name="Ross J.A."/>
            <person name="Koboldt D.C."/>
            <person name="Staisch J.E."/>
            <person name="Chamberlin H.M."/>
            <person name="Gupta B.P."/>
            <person name="Miller R.D."/>
            <person name="Baird S.E."/>
            <person name="Haag E.S."/>
        </authorList>
    </citation>
    <scope>NUCLEOTIDE SEQUENCE [LARGE SCALE GENOMIC DNA]</scope>
    <source>
        <strain evidence="1 2">AF16</strain>
    </source>
</reference>
<dbReference type="EMBL" id="HE600924">
    <property type="protein sequence ID" value="CAS00419.1"/>
    <property type="molecule type" value="Genomic_DNA"/>
</dbReference>
<dbReference type="AlphaFoldDB" id="B6IKI9"/>
<reference evidence="1 2" key="1">
    <citation type="journal article" date="2003" name="PLoS Biol.">
        <title>The genome sequence of Caenorhabditis briggsae: a platform for comparative genomics.</title>
        <authorList>
            <person name="Stein L.D."/>
            <person name="Bao Z."/>
            <person name="Blasiar D."/>
            <person name="Blumenthal T."/>
            <person name="Brent M.R."/>
            <person name="Chen N."/>
            <person name="Chinwalla A."/>
            <person name="Clarke L."/>
            <person name="Clee C."/>
            <person name="Coghlan A."/>
            <person name="Coulson A."/>
            <person name="D'Eustachio P."/>
            <person name="Fitch D.H."/>
            <person name="Fulton L.A."/>
            <person name="Fulton R.E."/>
            <person name="Griffiths-Jones S."/>
            <person name="Harris T.W."/>
            <person name="Hillier L.W."/>
            <person name="Kamath R."/>
            <person name="Kuwabara P.E."/>
            <person name="Mardis E.R."/>
            <person name="Marra M.A."/>
            <person name="Miner T.L."/>
            <person name="Minx P."/>
            <person name="Mullikin J.C."/>
            <person name="Plumb R.W."/>
            <person name="Rogers J."/>
            <person name="Schein J.E."/>
            <person name="Sohrmann M."/>
            <person name="Spieth J."/>
            <person name="Stajich J.E."/>
            <person name="Wei C."/>
            <person name="Willey D."/>
            <person name="Wilson R.K."/>
            <person name="Durbin R."/>
            <person name="Waterston R.H."/>
        </authorList>
    </citation>
    <scope>NUCLEOTIDE SEQUENCE [LARGE SCALE GENOMIC DNA]</scope>
    <source>
        <strain evidence="1 2">AF16</strain>
    </source>
</reference>
<organism evidence="1 2">
    <name type="scientific">Caenorhabditis briggsae</name>
    <dbReference type="NCBI Taxonomy" id="6238"/>
    <lineage>
        <taxon>Eukaryota</taxon>
        <taxon>Metazoa</taxon>
        <taxon>Ecdysozoa</taxon>
        <taxon>Nematoda</taxon>
        <taxon>Chromadorea</taxon>
        <taxon>Rhabditida</taxon>
        <taxon>Rhabditina</taxon>
        <taxon>Rhabditomorpha</taxon>
        <taxon>Rhabditoidea</taxon>
        <taxon>Rhabditidae</taxon>
        <taxon>Peloderinae</taxon>
        <taxon>Caenorhabditis</taxon>
    </lineage>
</organism>
<dbReference type="GeneID" id="68918979"/>
<proteinExistence type="predicted"/>
<name>B6IKI9_CAEBR</name>